<dbReference type="Pfam" id="PF08889">
    <property type="entry name" value="WbqC"/>
    <property type="match status" value="2"/>
</dbReference>
<comment type="caution">
    <text evidence="1">The sequence shown here is derived from an EMBL/GenBank/DDBJ whole genome shotgun (WGS) entry which is preliminary data.</text>
</comment>
<reference evidence="2" key="1">
    <citation type="journal article" date="2019" name="Int. J. Syst. Evol. Microbiol.">
        <title>The Global Catalogue of Microorganisms (GCM) 10K type strain sequencing project: providing services to taxonomists for standard genome sequencing and annotation.</title>
        <authorList>
            <consortium name="The Broad Institute Genomics Platform"/>
            <consortium name="The Broad Institute Genome Sequencing Center for Infectious Disease"/>
            <person name="Wu L."/>
            <person name="Ma J."/>
        </authorList>
    </citation>
    <scope>NUCLEOTIDE SEQUENCE [LARGE SCALE GENOMIC DNA]</scope>
    <source>
        <strain evidence="2">KCTC 42805</strain>
    </source>
</reference>
<sequence length="233" mass="27434">MVLFFCFTCEQIPLLLLKKYQPELNLPELLIELHYLPCLDYISGLMQFERVKLEANEHYQKQSYRNRCYVLTANKVDALTVPVQQGTHHLPIRELKVDNRQPWQMHHWRCLMAAYGKAPFFEYYAPDFEPVYSKNWTFLFDLNQELLTICLRLLGVKPQISLTEWYEKTPPVGLFDARSRLNPRNKPETYIFYNSVAYSQNFGLDFVPNLSIIDLLFCQGPTARDVLKAGLQE</sequence>
<keyword evidence="2" id="KW-1185">Reference proteome</keyword>
<accession>A0ABW5LXC1</accession>
<name>A0ABW5LXC1_9BACT</name>
<evidence type="ECO:0000313" key="1">
    <source>
        <dbReference type="EMBL" id="MFD2569305.1"/>
    </source>
</evidence>
<dbReference type="InterPro" id="IPR014985">
    <property type="entry name" value="WbqC"/>
</dbReference>
<dbReference type="EMBL" id="JBHULN010000001">
    <property type="protein sequence ID" value="MFD2569305.1"/>
    <property type="molecule type" value="Genomic_DNA"/>
</dbReference>
<protein>
    <submittedName>
        <fullName evidence="1">WbqC family protein</fullName>
    </submittedName>
</protein>
<gene>
    <name evidence="1" type="ORF">ACFSUS_01590</name>
</gene>
<proteinExistence type="predicted"/>
<organism evidence="1 2">
    <name type="scientific">Spirosoma soli</name>
    <dbReference type="NCBI Taxonomy" id="1770529"/>
    <lineage>
        <taxon>Bacteria</taxon>
        <taxon>Pseudomonadati</taxon>
        <taxon>Bacteroidota</taxon>
        <taxon>Cytophagia</taxon>
        <taxon>Cytophagales</taxon>
        <taxon>Cytophagaceae</taxon>
        <taxon>Spirosoma</taxon>
    </lineage>
</organism>
<dbReference type="Proteomes" id="UP001597469">
    <property type="component" value="Unassembled WGS sequence"/>
</dbReference>
<dbReference type="RefSeq" id="WP_381518132.1">
    <property type="nucleotide sequence ID" value="NZ_JBHULN010000001.1"/>
</dbReference>
<evidence type="ECO:0000313" key="2">
    <source>
        <dbReference type="Proteomes" id="UP001597469"/>
    </source>
</evidence>